<keyword evidence="1" id="KW-0732">Signal</keyword>
<dbReference type="AlphaFoldDB" id="A0A8T0GLR4"/>
<evidence type="ECO:0000313" key="3">
    <source>
        <dbReference type="Proteomes" id="UP000822688"/>
    </source>
</evidence>
<feature type="signal peptide" evidence="1">
    <location>
        <begin position="1"/>
        <end position="23"/>
    </location>
</feature>
<comment type="caution">
    <text evidence="2">The sequence shown here is derived from an EMBL/GenBank/DDBJ whole genome shotgun (WGS) entry which is preliminary data.</text>
</comment>
<evidence type="ECO:0000256" key="1">
    <source>
        <dbReference type="SAM" id="SignalP"/>
    </source>
</evidence>
<evidence type="ECO:0000313" key="2">
    <source>
        <dbReference type="EMBL" id="KAG0559940.1"/>
    </source>
</evidence>
<organism evidence="2 3">
    <name type="scientific">Ceratodon purpureus</name>
    <name type="common">Fire moss</name>
    <name type="synonym">Dicranum purpureum</name>
    <dbReference type="NCBI Taxonomy" id="3225"/>
    <lineage>
        <taxon>Eukaryota</taxon>
        <taxon>Viridiplantae</taxon>
        <taxon>Streptophyta</taxon>
        <taxon>Embryophyta</taxon>
        <taxon>Bryophyta</taxon>
        <taxon>Bryophytina</taxon>
        <taxon>Bryopsida</taxon>
        <taxon>Dicranidae</taxon>
        <taxon>Pseudoditrichales</taxon>
        <taxon>Ditrichaceae</taxon>
        <taxon>Ceratodon</taxon>
    </lineage>
</organism>
<reference evidence="2" key="1">
    <citation type="submission" date="2020-06" db="EMBL/GenBank/DDBJ databases">
        <title>WGS assembly of Ceratodon purpureus strain R40.</title>
        <authorList>
            <person name="Carey S.B."/>
            <person name="Jenkins J."/>
            <person name="Shu S."/>
            <person name="Lovell J.T."/>
            <person name="Sreedasyam A."/>
            <person name="Maumus F."/>
            <person name="Tiley G.P."/>
            <person name="Fernandez-Pozo N."/>
            <person name="Barry K."/>
            <person name="Chen C."/>
            <person name="Wang M."/>
            <person name="Lipzen A."/>
            <person name="Daum C."/>
            <person name="Saski C.A."/>
            <person name="Payton A.C."/>
            <person name="Mcbreen J.C."/>
            <person name="Conrad R.E."/>
            <person name="Kollar L.M."/>
            <person name="Olsson S."/>
            <person name="Huttunen S."/>
            <person name="Landis J.B."/>
            <person name="Wickett N.J."/>
            <person name="Johnson M.G."/>
            <person name="Rensing S.A."/>
            <person name="Grimwood J."/>
            <person name="Schmutz J."/>
            <person name="Mcdaniel S.F."/>
        </authorList>
    </citation>
    <scope>NUCLEOTIDE SEQUENCE</scope>
    <source>
        <strain evidence="2">R40</strain>
    </source>
</reference>
<dbReference type="EMBL" id="CM026431">
    <property type="protein sequence ID" value="KAG0559940.1"/>
    <property type="molecule type" value="Genomic_DNA"/>
</dbReference>
<feature type="chain" id="PRO_5035936218" evidence="1">
    <location>
        <begin position="24"/>
        <end position="53"/>
    </location>
</feature>
<keyword evidence="3" id="KW-1185">Reference proteome</keyword>
<sequence>MSSIFMLCTGIVCLLCNLHDSLLKEIRVVKTPCSCEIRDKSFFEETNLRLCWD</sequence>
<gene>
    <name evidence="2" type="ORF">KC19_10G140300</name>
</gene>
<name>A0A8T0GLR4_CERPU</name>
<dbReference type="Proteomes" id="UP000822688">
    <property type="component" value="Chromosome 10"/>
</dbReference>
<protein>
    <submittedName>
        <fullName evidence="2">Uncharacterized protein</fullName>
    </submittedName>
</protein>
<accession>A0A8T0GLR4</accession>
<proteinExistence type="predicted"/>